<keyword evidence="2" id="KW-1185">Reference proteome</keyword>
<comment type="caution">
    <text evidence="1">The sequence shown here is derived from an EMBL/GenBank/DDBJ whole genome shotgun (WGS) entry which is preliminary data.</text>
</comment>
<evidence type="ECO:0000313" key="1">
    <source>
        <dbReference type="EMBL" id="KAF2420761.1"/>
    </source>
</evidence>
<sequence>MGIRKLATLIFRSVNQSNLAEDPSSINAPIRMVELQGSTVLCGARCILQHGEEASQQFCICTSYCRLIFLRERILRLSQSGCCLRCDFVLSHYIHHHQYLQGLGTHSMANSSPSWNTSLLIYNLRAFDGVLKLKKLLYTSKLFTQFGSTNPFEQSANANRRIEAELCSDQPIANSSIPMQGLGASIVKSGAPHICHRGKTDKHTLGLNSI</sequence>
<dbReference type="AlphaFoldDB" id="A0A9P4TTM5"/>
<organism evidence="1 2">
    <name type="scientific">Tothia fuscella</name>
    <dbReference type="NCBI Taxonomy" id="1048955"/>
    <lineage>
        <taxon>Eukaryota</taxon>
        <taxon>Fungi</taxon>
        <taxon>Dikarya</taxon>
        <taxon>Ascomycota</taxon>
        <taxon>Pezizomycotina</taxon>
        <taxon>Dothideomycetes</taxon>
        <taxon>Pleosporomycetidae</taxon>
        <taxon>Venturiales</taxon>
        <taxon>Cylindrosympodiaceae</taxon>
        <taxon>Tothia</taxon>
    </lineage>
</organism>
<evidence type="ECO:0000313" key="2">
    <source>
        <dbReference type="Proteomes" id="UP000800235"/>
    </source>
</evidence>
<reference evidence="1" key="1">
    <citation type="journal article" date="2020" name="Stud. Mycol.">
        <title>101 Dothideomycetes genomes: a test case for predicting lifestyles and emergence of pathogens.</title>
        <authorList>
            <person name="Haridas S."/>
            <person name="Albert R."/>
            <person name="Binder M."/>
            <person name="Bloem J."/>
            <person name="Labutti K."/>
            <person name="Salamov A."/>
            <person name="Andreopoulos B."/>
            <person name="Baker S."/>
            <person name="Barry K."/>
            <person name="Bills G."/>
            <person name="Bluhm B."/>
            <person name="Cannon C."/>
            <person name="Castanera R."/>
            <person name="Culley D."/>
            <person name="Daum C."/>
            <person name="Ezra D."/>
            <person name="Gonzalez J."/>
            <person name="Henrissat B."/>
            <person name="Kuo A."/>
            <person name="Liang C."/>
            <person name="Lipzen A."/>
            <person name="Lutzoni F."/>
            <person name="Magnuson J."/>
            <person name="Mondo S."/>
            <person name="Nolan M."/>
            <person name="Ohm R."/>
            <person name="Pangilinan J."/>
            <person name="Park H.-J."/>
            <person name="Ramirez L."/>
            <person name="Alfaro M."/>
            <person name="Sun H."/>
            <person name="Tritt A."/>
            <person name="Yoshinaga Y."/>
            <person name="Zwiers L.-H."/>
            <person name="Turgeon B."/>
            <person name="Goodwin S."/>
            <person name="Spatafora J."/>
            <person name="Crous P."/>
            <person name="Grigoriev I."/>
        </authorList>
    </citation>
    <scope>NUCLEOTIDE SEQUENCE</scope>
    <source>
        <strain evidence="1">CBS 130266</strain>
    </source>
</reference>
<name>A0A9P4TTM5_9PEZI</name>
<accession>A0A9P4TTM5</accession>
<dbReference type="Proteomes" id="UP000800235">
    <property type="component" value="Unassembled WGS sequence"/>
</dbReference>
<protein>
    <submittedName>
        <fullName evidence="1">Uncharacterized protein</fullName>
    </submittedName>
</protein>
<dbReference type="EMBL" id="MU007106">
    <property type="protein sequence ID" value="KAF2420761.1"/>
    <property type="molecule type" value="Genomic_DNA"/>
</dbReference>
<proteinExistence type="predicted"/>
<gene>
    <name evidence="1" type="ORF">EJ08DRAFT_529155</name>
</gene>